<evidence type="ECO:0000256" key="17">
    <source>
        <dbReference type="PROSITE-ProRule" id="PRU00192"/>
    </source>
</evidence>
<keyword evidence="25" id="KW-1185">Reference proteome</keyword>
<dbReference type="CDD" id="cd00173">
    <property type="entry name" value="SH2"/>
    <property type="match status" value="1"/>
</dbReference>
<dbReference type="SMART" id="SM00219">
    <property type="entry name" value="TyrKc"/>
    <property type="match status" value="1"/>
</dbReference>
<keyword evidence="11 16" id="KW-0727">SH2 domain</keyword>
<feature type="domain" description="SH3" evidence="21">
    <location>
        <begin position="61"/>
        <end position="125"/>
    </location>
</feature>
<dbReference type="Proteomes" id="UP000290572">
    <property type="component" value="Unassembled WGS sequence"/>
</dbReference>
<dbReference type="Gene3D" id="3.30.200.20">
    <property type="entry name" value="Phosphorylase Kinase, domain 1"/>
    <property type="match status" value="1"/>
</dbReference>
<evidence type="ECO:0000256" key="6">
    <source>
        <dbReference type="ARBA" id="ARBA00022679"/>
    </source>
</evidence>
<keyword evidence="13 19" id="KW-0829">Tyrosine-protein kinase</keyword>
<accession>A0A498NB43</accession>
<dbReference type="InterPro" id="IPR000719">
    <property type="entry name" value="Prot_kinase_dom"/>
</dbReference>
<dbReference type="PROSITE" id="PS50001">
    <property type="entry name" value="SH2"/>
    <property type="match status" value="1"/>
</dbReference>
<evidence type="ECO:0000256" key="16">
    <source>
        <dbReference type="PROSITE-ProRule" id="PRU00191"/>
    </source>
</evidence>
<dbReference type="STRING" id="84645.A0A498NB43"/>
<keyword evidence="3 17" id="KW-0728">SH3 domain</keyword>
<dbReference type="GO" id="GO:0004715">
    <property type="term" value="F:non-membrane spanning protein tyrosine kinase activity"/>
    <property type="evidence" value="ECO:0007669"/>
    <property type="project" value="UniProtKB-EC"/>
</dbReference>
<evidence type="ECO:0000259" key="22">
    <source>
        <dbReference type="PROSITE" id="PS50011"/>
    </source>
</evidence>
<keyword evidence="7" id="KW-0519">Myristate</keyword>
<dbReference type="InterPro" id="IPR050198">
    <property type="entry name" value="Non-receptor_tyrosine_kinases"/>
</dbReference>
<keyword evidence="10 18" id="KW-0067">ATP-binding</keyword>
<dbReference type="EC" id="2.7.10.2" evidence="19"/>
<dbReference type="Gene3D" id="3.30.505.10">
    <property type="entry name" value="SH2 domain"/>
    <property type="match status" value="1"/>
</dbReference>
<dbReference type="GO" id="GO:0012505">
    <property type="term" value="C:endomembrane system"/>
    <property type="evidence" value="ECO:0007669"/>
    <property type="project" value="UniProtKB-SubCell"/>
</dbReference>
<evidence type="ECO:0000256" key="19">
    <source>
        <dbReference type="RuleBase" id="RU362096"/>
    </source>
</evidence>
<dbReference type="Gene3D" id="2.30.30.40">
    <property type="entry name" value="SH3 Domains"/>
    <property type="match status" value="1"/>
</dbReference>
<dbReference type="PROSITE" id="PS50011">
    <property type="entry name" value="PROTEIN_KINASE_DOM"/>
    <property type="match status" value="1"/>
</dbReference>
<evidence type="ECO:0000256" key="7">
    <source>
        <dbReference type="ARBA" id="ARBA00022707"/>
    </source>
</evidence>
<proteinExistence type="inferred from homology"/>
<dbReference type="PROSITE" id="PS50002">
    <property type="entry name" value="SH3"/>
    <property type="match status" value="1"/>
</dbReference>
<dbReference type="FunFam" id="3.30.200.20:FF:000053">
    <property type="entry name" value="Tyrosine-protein kinase"/>
    <property type="match status" value="1"/>
</dbReference>
<dbReference type="GO" id="GO:0005524">
    <property type="term" value="F:ATP binding"/>
    <property type="evidence" value="ECO:0007669"/>
    <property type="project" value="UniProtKB-UniRule"/>
</dbReference>
<evidence type="ECO:0000256" key="10">
    <source>
        <dbReference type="ARBA" id="ARBA00022840"/>
    </source>
</evidence>
<dbReference type="AlphaFoldDB" id="A0A498NB43"/>
<dbReference type="Pfam" id="PF07714">
    <property type="entry name" value="PK_Tyr_Ser-Thr"/>
    <property type="match status" value="1"/>
</dbReference>
<protein>
    <recommendedName>
        <fullName evidence="19">Tyrosine-protein kinase</fullName>
        <ecNumber evidence="19">2.7.10.2</ecNumber>
    </recommendedName>
</protein>
<evidence type="ECO:0000256" key="9">
    <source>
        <dbReference type="ARBA" id="ARBA00022777"/>
    </source>
</evidence>
<dbReference type="InterPro" id="IPR000980">
    <property type="entry name" value="SH2"/>
</dbReference>
<dbReference type="EMBL" id="QBIY01012243">
    <property type="protein sequence ID" value="RXN26057.1"/>
    <property type="molecule type" value="Genomic_DNA"/>
</dbReference>
<dbReference type="InterPro" id="IPR036860">
    <property type="entry name" value="SH2_dom_sf"/>
</dbReference>
<comment type="subcellular location">
    <subcellularLocation>
        <location evidence="2">Cytoplasm</location>
    </subcellularLocation>
    <subcellularLocation>
        <location evidence="1">Endomembrane system</location>
    </subcellularLocation>
</comment>
<dbReference type="PRINTS" id="PR00401">
    <property type="entry name" value="SH2DOMAIN"/>
</dbReference>
<dbReference type="PRINTS" id="PR00452">
    <property type="entry name" value="SH3DOMAIN"/>
</dbReference>
<evidence type="ECO:0000256" key="15">
    <source>
        <dbReference type="ARBA" id="ARBA00051245"/>
    </source>
</evidence>
<evidence type="ECO:0000256" key="2">
    <source>
        <dbReference type="ARBA" id="ARBA00004496"/>
    </source>
</evidence>
<evidence type="ECO:0000259" key="20">
    <source>
        <dbReference type="PROSITE" id="PS50001"/>
    </source>
</evidence>
<dbReference type="FunFam" id="2.30.30.40:FF:000229">
    <property type="entry name" value="Tyrosine-protein kinase"/>
    <property type="match status" value="1"/>
</dbReference>
<dbReference type="InterPro" id="IPR017441">
    <property type="entry name" value="Protein_kinase_ATP_BS"/>
</dbReference>
<evidence type="ECO:0000256" key="1">
    <source>
        <dbReference type="ARBA" id="ARBA00004308"/>
    </source>
</evidence>
<keyword evidence="12" id="KW-0472">Membrane</keyword>
<dbReference type="EMBL" id="QBIY01013150">
    <property type="protein sequence ID" value="RXN11263.1"/>
    <property type="molecule type" value="Genomic_DNA"/>
</dbReference>
<reference evidence="24 25" key="1">
    <citation type="submission" date="2018-03" db="EMBL/GenBank/DDBJ databases">
        <title>Draft genome sequence of Rohu Carp (Labeo rohita).</title>
        <authorList>
            <person name="Das P."/>
            <person name="Kushwaha B."/>
            <person name="Joshi C.G."/>
            <person name="Kumar D."/>
            <person name="Nagpure N.S."/>
            <person name="Sahoo L."/>
            <person name="Das S.P."/>
            <person name="Bit A."/>
            <person name="Patnaik S."/>
            <person name="Meher P.K."/>
            <person name="Jayasankar P."/>
            <person name="Koringa P.G."/>
            <person name="Patel N.V."/>
            <person name="Hinsu A.T."/>
            <person name="Kumar R."/>
            <person name="Pandey M."/>
            <person name="Agarwal S."/>
            <person name="Srivastava S."/>
            <person name="Singh M."/>
            <person name="Iquebal M.A."/>
            <person name="Jaiswal S."/>
            <person name="Angadi U.B."/>
            <person name="Kumar N."/>
            <person name="Raza M."/>
            <person name="Shah T.M."/>
            <person name="Rai A."/>
            <person name="Jena J.K."/>
        </authorList>
    </citation>
    <scope>NUCLEOTIDE SEQUENCE [LARGE SCALE GENOMIC DNA]</scope>
    <source>
        <strain evidence="24">DASCIFA01</strain>
        <tissue evidence="24">Testis</tissue>
    </source>
</reference>
<dbReference type="Pfam" id="PF00018">
    <property type="entry name" value="SH3_1"/>
    <property type="match status" value="1"/>
</dbReference>
<sequence length="518" mass="58381">MGECLRKACPCLKSLWDRPPTTDGENCVKDDSDSKGDGVDNAAADRYIEMRVPIPPPRKKDNAVLYKALWDFTARDDQELSFKAEEILEVLDSSGEWWTAKKTDSYGLRVITGFVPYNYLARADSLESQPWFFGEISRVEAMSHLMSRANDDGSFLVRISESDSMGYALSVNSHGKAKHFKIFHSSGQYYVDPSPQFSSVLELIEYYQSYPLSTSDLLRRPCVRKKPTLGDLSHSTVDEWELPKEQFSLEKQLGSGHFAQVYSGKWKNQTKVAIKILKNNDALEHKEFQLEVQILKRLRHKNLISLFAVCTSSPPFYIITELIEKGDLLNFLRKPEGKALDMESLIDMATQVADGMVYLEANNSIHRDLAARNVLVGEGNVCKIADFGLARVIKEPVYICDEKKIPYKWTAPEAISHGQYSNKSDVWSFGILLYEIVTYGATPYPGICPTDKMKAVNSLSENLMEPKQRQVTVWVTKSKHQDFSGHMSDGWTINAVLRSPISSGTSSKLQSPADRAVK</sequence>
<organism evidence="24 25">
    <name type="scientific">Labeo rohita</name>
    <name type="common">Indian major carp</name>
    <name type="synonym">Cyprinus rohita</name>
    <dbReference type="NCBI Taxonomy" id="84645"/>
    <lineage>
        <taxon>Eukaryota</taxon>
        <taxon>Metazoa</taxon>
        <taxon>Chordata</taxon>
        <taxon>Craniata</taxon>
        <taxon>Vertebrata</taxon>
        <taxon>Euteleostomi</taxon>
        <taxon>Actinopterygii</taxon>
        <taxon>Neopterygii</taxon>
        <taxon>Teleostei</taxon>
        <taxon>Ostariophysi</taxon>
        <taxon>Cypriniformes</taxon>
        <taxon>Cyprinidae</taxon>
        <taxon>Labeoninae</taxon>
        <taxon>Labeonini</taxon>
        <taxon>Labeo</taxon>
    </lineage>
</organism>
<keyword evidence="6 19" id="KW-0808">Transferase</keyword>
<keyword evidence="4" id="KW-0963">Cytoplasm</keyword>
<keyword evidence="5" id="KW-0597">Phosphoprotein</keyword>
<dbReference type="SMART" id="SM00326">
    <property type="entry name" value="SH3"/>
    <property type="match status" value="1"/>
</dbReference>
<feature type="binding site" evidence="18">
    <location>
        <position position="275"/>
    </location>
    <ligand>
        <name>ATP</name>
        <dbReference type="ChEBI" id="CHEBI:30616"/>
    </ligand>
</feature>
<dbReference type="FunFam" id="1.10.510.10:FF:001512">
    <property type="entry name" value="Receptor tyrosine-protein kinase erbB-2"/>
    <property type="match status" value="1"/>
</dbReference>
<evidence type="ECO:0000256" key="8">
    <source>
        <dbReference type="ARBA" id="ARBA00022741"/>
    </source>
</evidence>
<dbReference type="GO" id="GO:0005737">
    <property type="term" value="C:cytoplasm"/>
    <property type="evidence" value="ECO:0007669"/>
    <property type="project" value="UniProtKB-SubCell"/>
</dbReference>
<dbReference type="InterPro" id="IPR020635">
    <property type="entry name" value="Tyr_kinase_cat_dom"/>
</dbReference>
<keyword evidence="9 19" id="KW-0418">Kinase</keyword>
<keyword evidence="8 18" id="KW-0547">Nucleotide-binding</keyword>
<keyword evidence="14" id="KW-0449">Lipoprotein</keyword>
<dbReference type="Gene3D" id="1.10.510.10">
    <property type="entry name" value="Transferase(Phosphotransferase) domain 1"/>
    <property type="match status" value="1"/>
</dbReference>
<dbReference type="PROSITE" id="PS00107">
    <property type="entry name" value="PROTEIN_KINASE_ATP"/>
    <property type="match status" value="1"/>
</dbReference>
<dbReference type="InterPro" id="IPR001245">
    <property type="entry name" value="Ser-Thr/Tyr_kinase_cat_dom"/>
</dbReference>
<dbReference type="GO" id="GO:0048468">
    <property type="term" value="P:cell development"/>
    <property type="evidence" value="ECO:0007669"/>
    <property type="project" value="UniProtKB-ARBA"/>
</dbReference>
<name>A0A498NB43_LABRO</name>
<comment type="caution">
    <text evidence="24">The sequence shown here is derived from an EMBL/GenBank/DDBJ whole genome shotgun (WGS) entry which is preliminary data.</text>
</comment>
<evidence type="ECO:0000313" key="24">
    <source>
        <dbReference type="EMBL" id="RXN26057.1"/>
    </source>
</evidence>
<dbReference type="PRINTS" id="PR00109">
    <property type="entry name" value="TYRKINASE"/>
</dbReference>
<dbReference type="GO" id="GO:0030182">
    <property type="term" value="P:neuron differentiation"/>
    <property type="evidence" value="ECO:0007669"/>
    <property type="project" value="UniProtKB-ARBA"/>
</dbReference>
<evidence type="ECO:0000256" key="11">
    <source>
        <dbReference type="ARBA" id="ARBA00022999"/>
    </source>
</evidence>
<dbReference type="Pfam" id="PF00017">
    <property type="entry name" value="SH2"/>
    <property type="match status" value="1"/>
</dbReference>
<gene>
    <name evidence="24" type="ORF">ROHU_020991</name>
    <name evidence="23" type="ORF">ROHU_030209</name>
</gene>
<comment type="similarity">
    <text evidence="19">Belongs to the protein kinase superfamily. Tyr protein kinase family.</text>
</comment>
<dbReference type="SUPFAM" id="SSF56112">
    <property type="entry name" value="Protein kinase-like (PK-like)"/>
    <property type="match status" value="1"/>
</dbReference>
<evidence type="ECO:0000256" key="3">
    <source>
        <dbReference type="ARBA" id="ARBA00022443"/>
    </source>
</evidence>
<evidence type="ECO:0000256" key="14">
    <source>
        <dbReference type="ARBA" id="ARBA00023288"/>
    </source>
</evidence>
<dbReference type="PANTHER" id="PTHR24418">
    <property type="entry name" value="TYROSINE-PROTEIN KINASE"/>
    <property type="match status" value="1"/>
</dbReference>
<evidence type="ECO:0000256" key="12">
    <source>
        <dbReference type="ARBA" id="ARBA00023136"/>
    </source>
</evidence>
<comment type="catalytic activity">
    <reaction evidence="15 19">
        <text>L-tyrosyl-[protein] + ATP = O-phospho-L-tyrosyl-[protein] + ADP + H(+)</text>
        <dbReference type="Rhea" id="RHEA:10596"/>
        <dbReference type="Rhea" id="RHEA-COMP:10136"/>
        <dbReference type="Rhea" id="RHEA-COMP:20101"/>
        <dbReference type="ChEBI" id="CHEBI:15378"/>
        <dbReference type="ChEBI" id="CHEBI:30616"/>
        <dbReference type="ChEBI" id="CHEBI:46858"/>
        <dbReference type="ChEBI" id="CHEBI:61978"/>
        <dbReference type="ChEBI" id="CHEBI:456216"/>
        <dbReference type="EC" id="2.7.10.2"/>
    </reaction>
</comment>
<evidence type="ECO:0000313" key="25">
    <source>
        <dbReference type="Proteomes" id="UP000290572"/>
    </source>
</evidence>
<dbReference type="SUPFAM" id="SSF55550">
    <property type="entry name" value="SH2 domain"/>
    <property type="match status" value="1"/>
</dbReference>
<feature type="domain" description="SH2" evidence="20">
    <location>
        <begin position="131"/>
        <end position="222"/>
    </location>
</feature>
<dbReference type="InterPro" id="IPR011009">
    <property type="entry name" value="Kinase-like_dom_sf"/>
</dbReference>
<evidence type="ECO:0000256" key="13">
    <source>
        <dbReference type="ARBA" id="ARBA00023137"/>
    </source>
</evidence>
<dbReference type="SMART" id="SM00252">
    <property type="entry name" value="SH2"/>
    <property type="match status" value="1"/>
</dbReference>
<evidence type="ECO:0000259" key="21">
    <source>
        <dbReference type="PROSITE" id="PS50002"/>
    </source>
</evidence>
<evidence type="ECO:0000313" key="23">
    <source>
        <dbReference type="EMBL" id="RXN11263.1"/>
    </source>
</evidence>
<evidence type="ECO:0000256" key="4">
    <source>
        <dbReference type="ARBA" id="ARBA00022490"/>
    </source>
</evidence>
<feature type="domain" description="Protein kinase" evidence="22">
    <location>
        <begin position="247"/>
        <end position="518"/>
    </location>
</feature>
<dbReference type="GO" id="GO:0050793">
    <property type="term" value="P:regulation of developmental process"/>
    <property type="evidence" value="ECO:0007669"/>
    <property type="project" value="UniProtKB-ARBA"/>
</dbReference>
<evidence type="ECO:0000256" key="18">
    <source>
        <dbReference type="PROSITE-ProRule" id="PRU10141"/>
    </source>
</evidence>
<dbReference type="SUPFAM" id="SSF50044">
    <property type="entry name" value="SH3-domain"/>
    <property type="match status" value="1"/>
</dbReference>
<dbReference type="InterPro" id="IPR001452">
    <property type="entry name" value="SH3_domain"/>
</dbReference>
<dbReference type="InterPro" id="IPR036028">
    <property type="entry name" value="SH3-like_dom_sf"/>
</dbReference>
<evidence type="ECO:0000256" key="5">
    <source>
        <dbReference type="ARBA" id="ARBA00022553"/>
    </source>
</evidence>